<accession>A0A6N6MZA6</accession>
<protein>
    <submittedName>
        <fullName evidence="2">DUF2635 domain-containing protein</fullName>
    </submittedName>
</protein>
<evidence type="ECO:0000256" key="1">
    <source>
        <dbReference type="SAM" id="MobiDB-lite"/>
    </source>
</evidence>
<dbReference type="OrthoDB" id="5460329at2"/>
<proteinExistence type="predicted"/>
<dbReference type="InterPro" id="IPR024400">
    <property type="entry name" value="DUF2635"/>
</dbReference>
<gene>
    <name evidence="2" type="ORF">F8A88_13970</name>
</gene>
<sequence length="73" mass="8000">MYLKPRDGLIVRDPRTKKPLPEYGKEVPATGYWRRRLKDGDLKKTTAEAIKKGAEAAAKAEAKAASAVTTEEG</sequence>
<keyword evidence="3" id="KW-1185">Reference proteome</keyword>
<dbReference type="Proteomes" id="UP000438699">
    <property type="component" value="Unassembled WGS sequence"/>
</dbReference>
<reference evidence="2 3" key="1">
    <citation type="journal article" date="2017" name="Int. J. Syst. Evol. Microbiol.">
        <title>Desulfovibrio senegalensis sp. nov., a mesophilic sulfate reducer isolated from marine sediment.</title>
        <authorList>
            <person name="Thioye A."/>
            <person name="Gam Z.B.A."/>
            <person name="Mbengue M."/>
            <person name="Cayol J.L."/>
            <person name="Joseph-Bartoli M."/>
            <person name="Toure-Kane C."/>
            <person name="Labat M."/>
        </authorList>
    </citation>
    <scope>NUCLEOTIDE SEQUENCE [LARGE SCALE GENOMIC DNA]</scope>
    <source>
        <strain evidence="2 3">DSM 101509</strain>
    </source>
</reference>
<evidence type="ECO:0000313" key="2">
    <source>
        <dbReference type="EMBL" id="KAB1440400.1"/>
    </source>
</evidence>
<dbReference type="AlphaFoldDB" id="A0A6N6MZA6"/>
<dbReference type="Pfam" id="PF10948">
    <property type="entry name" value="DUF2635"/>
    <property type="match status" value="1"/>
</dbReference>
<dbReference type="EMBL" id="WAIE01000007">
    <property type="protein sequence ID" value="KAB1440400.1"/>
    <property type="molecule type" value="Genomic_DNA"/>
</dbReference>
<comment type="caution">
    <text evidence="2">The sequence shown here is derived from an EMBL/GenBank/DDBJ whole genome shotgun (WGS) entry which is preliminary data.</text>
</comment>
<feature type="region of interest" description="Disordered" evidence="1">
    <location>
        <begin position="1"/>
        <end position="23"/>
    </location>
</feature>
<evidence type="ECO:0000313" key="3">
    <source>
        <dbReference type="Proteomes" id="UP000438699"/>
    </source>
</evidence>
<name>A0A6N6MZA6_9BACT</name>
<organism evidence="2 3">
    <name type="scientific">Pseudodesulfovibrio senegalensis</name>
    <dbReference type="NCBI Taxonomy" id="1721087"/>
    <lineage>
        <taxon>Bacteria</taxon>
        <taxon>Pseudomonadati</taxon>
        <taxon>Thermodesulfobacteriota</taxon>
        <taxon>Desulfovibrionia</taxon>
        <taxon>Desulfovibrionales</taxon>
        <taxon>Desulfovibrionaceae</taxon>
    </lineage>
</organism>